<organism evidence="7 8">
    <name type="scientific">Megasphaera elsdenii</name>
    <dbReference type="NCBI Taxonomy" id="907"/>
    <lineage>
        <taxon>Bacteria</taxon>
        <taxon>Bacillati</taxon>
        <taxon>Bacillota</taxon>
        <taxon>Negativicutes</taxon>
        <taxon>Veillonellales</taxon>
        <taxon>Veillonellaceae</taxon>
        <taxon>Megasphaera</taxon>
    </lineage>
</organism>
<dbReference type="Proteomes" id="UP000238358">
    <property type="component" value="Chromosome"/>
</dbReference>
<evidence type="ECO:0000256" key="2">
    <source>
        <dbReference type="ARBA" id="ARBA00007362"/>
    </source>
</evidence>
<gene>
    <name evidence="7" type="ORF">C6Y28_00525</name>
</gene>
<dbReference type="Pfam" id="PF00892">
    <property type="entry name" value="EamA"/>
    <property type="match status" value="2"/>
</dbReference>
<dbReference type="InterPro" id="IPR000620">
    <property type="entry name" value="EamA_dom"/>
</dbReference>
<keyword evidence="3" id="KW-0812">Transmembrane</keyword>
<keyword evidence="4" id="KW-1133">Transmembrane helix</keyword>
<comment type="similarity">
    <text evidence="2">Belongs to the EamA transporter family.</text>
</comment>
<reference evidence="7 8" key="1">
    <citation type="journal article" date="2018" name="Genome Announc.">
        <title>Complete genomes of two Megasphaera elsdenii strains, NCIMB 702410 and ATCC 25940.</title>
        <authorList>
            <person name="Hatmaker E.A."/>
            <person name="O'Dell K."/>
            <person name="Riley L.A."/>
            <person name="Klingeman D.M."/>
            <person name="Guss A.M."/>
        </authorList>
    </citation>
    <scope>NUCLEOTIDE SEQUENCE [LARGE SCALE GENOMIC DNA]</scope>
    <source>
        <strain evidence="7 8">NCIMB702410</strain>
    </source>
</reference>
<dbReference type="EMBL" id="CP027569">
    <property type="protein sequence ID" value="AVO26231.1"/>
    <property type="molecule type" value="Genomic_DNA"/>
</dbReference>
<proteinExistence type="inferred from homology"/>
<dbReference type="SUPFAM" id="SSF103481">
    <property type="entry name" value="Multidrug resistance efflux transporter EmrE"/>
    <property type="match status" value="2"/>
</dbReference>
<protein>
    <submittedName>
        <fullName evidence="7">EamA/RhaT family transporter</fullName>
    </submittedName>
</protein>
<feature type="domain" description="EamA" evidence="6">
    <location>
        <begin position="4"/>
        <end position="136"/>
    </location>
</feature>
<evidence type="ECO:0000256" key="5">
    <source>
        <dbReference type="ARBA" id="ARBA00023136"/>
    </source>
</evidence>
<evidence type="ECO:0000256" key="3">
    <source>
        <dbReference type="ARBA" id="ARBA00022692"/>
    </source>
</evidence>
<dbReference type="InterPro" id="IPR050638">
    <property type="entry name" value="AA-Vitamin_Transporters"/>
</dbReference>
<evidence type="ECO:0000313" key="7">
    <source>
        <dbReference type="EMBL" id="AVO26231.1"/>
    </source>
</evidence>
<dbReference type="Gene3D" id="1.10.3730.20">
    <property type="match status" value="2"/>
</dbReference>
<dbReference type="AlphaFoldDB" id="A0A2S0M458"/>
<evidence type="ECO:0000256" key="4">
    <source>
        <dbReference type="ARBA" id="ARBA00022989"/>
    </source>
</evidence>
<dbReference type="PANTHER" id="PTHR32322">
    <property type="entry name" value="INNER MEMBRANE TRANSPORTER"/>
    <property type="match status" value="1"/>
</dbReference>
<keyword evidence="5" id="KW-0472">Membrane</keyword>
<sequence length="288" mass="30663">MKNAYIKFILAAVIFGTNGIIASQLPLSSYEIVLTRTVLGGLFLLLLATARHEWGSLRHVTRASLGWLVLSGLFLAGNWLFLYEAYQQIGVSLATLMCYCGPILIMILSYFVFHEPFTVPKVSAMVIVTIGIVCINGADVQAHGLSWGLVCGFLSALCFALLIIAMKKVSGIGGILSPACQLLVAAVVVSAVTLSMPSAPVSLNMSHIACMICLGIVNTGLGYYLYFSGVQRLSAQSVSICGYLEPFTALALSALILRENLTSLQWLGAACILGGVALSELWHPGKKG</sequence>
<evidence type="ECO:0000259" key="6">
    <source>
        <dbReference type="Pfam" id="PF00892"/>
    </source>
</evidence>
<dbReference type="InterPro" id="IPR037185">
    <property type="entry name" value="EmrE-like"/>
</dbReference>
<dbReference type="PANTHER" id="PTHR32322:SF2">
    <property type="entry name" value="EAMA DOMAIN-CONTAINING PROTEIN"/>
    <property type="match status" value="1"/>
</dbReference>
<evidence type="ECO:0000313" key="8">
    <source>
        <dbReference type="Proteomes" id="UP000238358"/>
    </source>
</evidence>
<comment type="subcellular location">
    <subcellularLocation>
        <location evidence="1">Membrane</location>
        <topology evidence="1">Multi-pass membrane protein</topology>
    </subcellularLocation>
</comment>
<dbReference type="OrthoDB" id="9814238at2"/>
<feature type="domain" description="EamA" evidence="6">
    <location>
        <begin position="147"/>
        <end position="278"/>
    </location>
</feature>
<evidence type="ECO:0000256" key="1">
    <source>
        <dbReference type="ARBA" id="ARBA00004141"/>
    </source>
</evidence>
<dbReference type="RefSeq" id="WP_027894835.1">
    <property type="nucleotide sequence ID" value="NZ_CP027569.1"/>
</dbReference>
<name>A0A2S0M458_MEGEL</name>
<accession>A0A2S0M458</accession>
<dbReference type="GO" id="GO:0016020">
    <property type="term" value="C:membrane"/>
    <property type="evidence" value="ECO:0007669"/>
    <property type="project" value="UniProtKB-SubCell"/>
</dbReference>